<dbReference type="PANTHER" id="PTHR47826:SF1">
    <property type="entry name" value="OS03G0164700 PROTEIN"/>
    <property type="match status" value="1"/>
</dbReference>
<comment type="caution">
    <text evidence="3">The sequence shown here is derived from an EMBL/GenBank/DDBJ whole genome shotgun (WGS) entry which is preliminary data.</text>
</comment>
<feature type="compositionally biased region" description="Low complexity" evidence="1">
    <location>
        <begin position="19"/>
        <end position="30"/>
    </location>
</feature>
<feature type="domain" description="Carbohydrate kinase PfkB" evidence="2">
    <location>
        <begin position="239"/>
        <end position="353"/>
    </location>
</feature>
<dbReference type="EMBL" id="BRXU01000014">
    <property type="protein sequence ID" value="GLC55977.1"/>
    <property type="molecule type" value="Genomic_DNA"/>
</dbReference>
<feature type="region of interest" description="Disordered" evidence="1">
    <location>
        <begin position="168"/>
        <end position="189"/>
    </location>
</feature>
<feature type="domain" description="Carbohydrate kinase PfkB" evidence="2">
    <location>
        <begin position="392"/>
        <end position="450"/>
    </location>
</feature>
<evidence type="ECO:0000256" key="1">
    <source>
        <dbReference type="SAM" id="MobiDB-lite"/>
    </source>
</evidence>
<dbReference type="PANTHER" id="PTHR47826">
    <property type="entry name" value="OS03G0164700 PROTEIN"/>
    <property type="match status" value="1"/>
</dbReference>
<dbReference type="InterPro" id="IPR011611">
    <property type="entry name" value="PfkB_dom"/>
</dbReference>
<evidence type="ECO:0000313" key="3">
    <source>
        <dbReference type="EMBL" id="GLC55977.1"/>
    </source>
</evidence>
<keyword evidence="4" id="KW-1185">Reference proteome</keyword>
<sequence>MLQSPSHSNCLQPRRAGHQPQQQRPAATPTVTSCHARSCPTYHPPQHLGWSSANNSRASSQRRPSVARATPAERGVDVVGFGNLCVDAVLPMEQLPPADPGVRRQLLDSLTASPPDKSSWEVGGNCNFMVAAARLGLQVASVGHIGTDVYGEFMDEVLREEGVQATTRIEPSPEAQPQSQSEPQSQSQSTPVVVDSTLICFVLVDAASHHAFCSRYDFGPWPLLAGMRTLPSEATGVLRSSRAIFTNGFIFDELPLEAVQAACSDAIRHGAAIFFDPGPRCQTMLEGPRRAALDLLLDLSCVVLMTEEEARVVTGLEDPEAAAKWVLARPGARAQWVVVKMGAQGALLCTRGAGSGSNSTSGNGKGANGHSHPGFDNGHGSGNGNGCGGGGVQTTRMGAVKVEVVDTVGCGDSFAAAVVMGFIRGWSADVTLALACAVGGATATGRGAGRNVARLEKVLHLLEEGATGTGGGSAAPPEQRAAFGRARELLLQSLARRQGQAQGQGQQLSAAA</sequence>
<reference evidence="3 4" key="1">
    <citation type="journal article" date="2023" name="Commun. Biol.">
        <title>Reorganization of the ancestral sex-determining regions during the evolution of trioecy in Pleodorina starrii.</title>
        <authorList>
            <person name="Takahashi K."/>
            <person name="Suzuki S."/>
            <person name="Kawai-Toyooka H."/>
            <person name="Yamamoto K."/>
            <person name="Hamaji T."/>
            <person name="Ootsuki R."/>
            <person name="Yamaguchi H."/>
            <person name="Kawachi M."/>
            <person name="Higashiyama T."/>
            <person name="Nozaki H."/>
        </authorList>
    </citation>
    <scope>NUCLEOTIDE SEQUENCE [LARGE SCALE GENOMIC DNA]</scope>
    <source>
        <strain evidence="3 4">NIES-4479</strain>
    </source>
</reference>
<dbReference type="InterPro" id="IPR029056">
    <property type="entry name" value="Ribokinase-like"/>
</dbReference>
<gene>
    <name evidence="3" type="primary">PLEST002921</name>
    <name evidence="3" type="ORF">PLESTB_001051100</name>
</gene>
<dbReference type="AlphaFoldDB" id="A0A9W6F4C2"/>
<dbReference type="Pfam" id="PF00294">
    <property type="entry name" value="PfkB"/>
    <property type="match status" value="3"/>
</dbReference>
<feature type="region of interest" description="Disordered" evidence="1">
    <location>
        <begin position="1"/>
        <end position="71"/>
    </location>
</feature>
<feature type="compositionally biased region" description="Low complexity" evidence="1">
    <location>
        <begin position="170"/>
        <end position="189"/>
    </location>
</feature>
<evidence type="ECO:0000313" key="4">
    <source>
        <dbReference type="Proteomes" id="UP001165080"/>
    </source>
</evidence>
<organism evidence="3 4">
    <name type="scientific">Pleodorina starrii</name>
    <dbReference type="NCBI Taxonomy" id="330485"/>
    <lineage>
        <taxon>Eukaryota</taxon>
        <taxon>Viridiplantae</taxon>
        <taxon>Chlorophyta</taxon>
        <taxon>core chlorophytes</taxon>
        <taxon>Chlorophyceae</taxon>
        <taxon>CS clade</taxon>
        <taxon>Chlamydomonadales</taxon>
        <taxon>Volvocaceae</taxon>
        <taxon>Pleodorina</taxon>
    </lineage>
</organism>
<feature type="region of interest" description="Disordered" evidence="1">
    <location>
        <begin position="358"/>
        <end position="382"/>
    </location>
</feature>
<dbReference type="Proteomes" id="UP001165080">
    <property type="component" value="Unassembled WGS sequence"/>
</dbReference>
<evidence type="ECO:0000259" key="2">
    <source>
        <dbReference type="Pfam" id="PF00294"/>
    </source>
</evidence>
<feature type="compositionally biased region" description="Polar residues" evidence="1">
    <location>
        <begin position="1"/>
        <end position="11"/>
    </location>
</feature>
<feature type="domain" description="Carbohydrate kinase PfkB" evidence="2">
    <location>
        <begin position="123"/>
        <end position="165"/>
    </location>
</feature>
<accession>A0A9W6F4C2</accession>
<protein>
    <recommendedName>
        <fullName evidence="2">Carbohydrate kinase PfkB domain-containing protein</fullName>
    </recommendedName>
</protein>
<feature type="compositionally biased region" description="Low complexity" evidence="1">
    <location>
        <begin position="51"/>
        <end position="64"/>
    </location>
</feature>
<name>A0A9W6F4C2_9CHLO</name>
<proteinExistence type="predicted"/>
<dbReference type="Gene3D" id="3.40.1190.20">
    <property type="match status" value="1"/>
</dbReference>
<dbReference type="SUPFAM" id="SSF53613">
    <property type="entry name" value="Ribokinase-like"/>
    <property type="match status" value="1"/>
</dbReference>